<sequence length="355" mass="41185">MSEKKEYKCVVWDLDNTLWDGVLVESSSVQLKQGIREIIETLDSRGILQSIASKNDYDLAMSKLKEFGLDDYFLYPEIHWNAKSYSLAEIQKNINIGMDTILFIDDQPFELEEVQNVHESVHCINADQYLTLLSHPSLNPRFITVDSARRRKLYQADYQRKLAESEYQGPSEAFLATLSMKFTIYPAQEEDLKRAEELTVRTNQLNATGRTFSYEELDKLRQSPHHRLLVCQLEDKYGDYGKIGLALIHTQETHWKLEMLLMSCRVVSRGVGTVLLSYILQEARKQNTPLLADFRETGRNRMMYVSYRFAGFREKSSDGQGNYVLEHDLDNIQDFPPYIEVQLPNVEGGYYELSK</sequence>
<proteinExistence type="predicted"/>
<accession>A0A383R901</accession>
<dbReference type="RefSeq" id="WP_138185521.1">
    <property type="nucleotide sequence ID" value="NZ_LS992241.1"/>
</dbReference>
<dbReference type="InterPro" id="IPR041492">
    <property type="entry name" value="HAD_2"/>
</dbReference>
<organism evidence="2 3">
    <name type="scientific">Paenibacillus alvei</name>
    <name type="common">Bacillus alvei</name>
    <dbReference type="NCBI Taxonomy" id="44250"/>
    <lineage>
        <taxon>Bacteria</taxon>
        <taxon>Bacillati</taxon>
        <taxon>Bacillota</taxon>
        <taxon>Bacilli</taxon>
        <taxon>Bacillales</taxon>
        <taxon>Paenibacillaceae</taxon>
        <taxon>Paenibacillus</taxon>
    </lineage>
</organism>
<dbReference type="Proteomes" id="UP000304148">
    <property type="component" value="Chromosome"/>
</dbReference>
<dbReference type="NCBIfam" id="TIGR01686">
    <property type="entry name" value="FkbH"/>
    <property type="match status" value="1"/>
</dbReference>
<dbReference type="InterPro" id="IPR010033">
    <property type="entry name" value="HAD_SF_ppase_IIIC"/>
</dbReference>
<evidence type="ECO:0000313" key="3">
    <source>
        <dbReference type="Proteomes" id="UP000304148"/>
    </source>
</evidence>
<evidence type="ECO:0000313" key="2">
    <source>
        <dbReference type="EMBL" id="SYX83428.1"/>
    </source>
</evidence>
<dbReference type="InterPro" id="IPR036412">
    <property type="entry name" value="HAD-like_sf"/>
</dbReference>
<gene>
    <name evidence="2" type="ORF">PBLR_11850</name>
</gene>
<dbReference type="AlphaFoldDB" id="A0A383R901"/>
<dbReference type="GO" id="GO:0016747">
    <property type="term" value="F:acyltransferase activity, transferring groups other than amino-acyl groups"/>
    <property type="evidence" value="ECO:0007669"/>
    <property type="project" value="InterPro"/>
</dbReference>
<dbReference type="InterPro" id="IPR023214">
    <property type="entry name" value="HAD_sf"/>
</dbReference>
<reference evidence="3" key="1">
    <citation type="submission" date="2018-08" db="EMBL/GenBank/DDBJ databases">
        <authorList>
            <person name="Chevrot R."/>
        </authorList>
    </citation>
    <scope>NUCLEOTIDE SEQUENCE [LARGE SCALE GENOMIC DNA]</scope>
</reference>
<feature type="domain" description="N-acetyltransferase" evidence="1">
    <location>
        <begin position="182"/>
        <end position="330"/>
    </location>
</feature>
<dbReference type="PROSITE" id="PS51186">
    <property type="entry name" value="GNAT"/>
    <property type="match status" value="1"/>
</dbReference>
<protein>
    <submittedName>
        <fullName evidence="2">FkbH like protein</fullName>
    </submittedName>
</protein>
<dbReference type="Gene3D" id="3.40.630.30">
    <property type="match status" value="1"/>
</dbReference>
<evidence type="ECO:0000259" key="1">
    <source>
        <dbReference type="PROSITE" id="PS51186"/>
    </source>
</evidence>
<dbReference type="SUPFAM" id="SSF56784">
    <property type="entry name" value="HAD-like"/>
    <property type="match status" value="1"/>
</dbReference>
<dbReference type="EMBL" id="LS992241">
    <property type="protein sequence ID" value="SYX83428.1"/>
    <property type="molecule type" value="Genomic_DNA"/>
</dbReference>
<dbReference type="NCBIfam" id="TIGR01681">
    <property type="entry name" value="HAD-SF-IIIC"/>
    <property type="match status" value="1"/>
</dbReference>
<dbReference type="InterPro" id="IPR010037">
    <property type="entry name" value="FkbH_domain"/>
</dbReference>
<dbReference type="Gene3D" id="3.40.50.1000">
    <property type="entry name" value="HAD superfamily/HAD-like"/>
    <property type="match status" value="1"/>
</dbReference>
<dbReference type="SUPFAM" id="SSF55729">
    <property type="entry name" value="Acyl-CoA N-acyltransferases (Nat)"/>
    <property type="match status" value="1"/>
</dbReference>
<dbReference type="InterPro" id="IPR000182">
    <property type="entry name" value="GNAT_dom"/>
</dbReference>
<dbReference type="InterPro" id="IPR016181">
    <property type="entry name" value="Acyl_CoA_acyltransferase"/>
</dbReference>
<name>A0A383R901_PAEAL</name>
<dbReference type="Pfam" id="PF13419">
    <property type="entry name" value="HAD_2"/>
    <property type="match status" value="1"/>
</dbReference>